<dbReference type="VEuPathDB" id="CryptoDB:Cvel_10687"/>
<dbReference type="AlphaFoldDB" id="A0A0G4I3I4"/>
<feature type="compositionally biased region" description="Basic and acidic residues" evidence="1">
    <location>
        <begin position="132"/>
        <end position="204"/>
    </location>
</feature>
<sequence length="345" mass="40216">MSINVEEPHSYDEESDSNASDSSESSLPTTVIQNAVGDVEAEDEEVEEQARHEEESEHVNLDNRSTPRDNGRFSQGGREERHEDDRFDYGHARNARETDGRDFNRRQARGTDQERLTVPPMHNSADGGGFAARDRDRGRYSRYYPDDQQRRNREEDGDSDRNSRYRGGRPENGRHGSRESEREGRGAADNESPRMEPEEFEKYKQRVRAQRMAELSHYFGPPPPRQPMPLRMEESGEAKRLRDLHKDNPEALREALRGAALRLGAWNGVFSWCEDEGHGFDEKNPIAPEYRRHLQKMREKAIKKQMEEGRRRKEEEDKYRREVLARHQAASTRGTNQSINRTRKR</sequence>
<name>A0A0G4I3I4_9ALVE</name>
<feature type="compositionally biased region" description="Basic and acidic residues" evidence="1">
    <location>
        <begin position="301"/>
        <end position="325"/>
    </location>
</feature>
<evidence type="ECO:0000256" key="1">
    <source>
        <dbReference type="SAM" id="MobiDB-lite"/>
    </source>
</evidence>
<dbReference type="EMBL" id="CDMZ01004970">
    <property type="protein sequence ID" value="CEM51527.1"/>
    <property type="molecule type" value="Genomic_DNA"/>
</dbReference>
<feature type="compositionally biased region" description="Low complexity" evidence="1">
    <location>
        <begin position="17"/>
        <end position="26"/>
    </location>
</feature>
<feature type="region of interest" description="Disordered" evidence="1">
    <location>
        <begin position="301"/>
        <end position="345"/>
    </location>
</feature>
<feature type="compositionally biased region" description="Basic and acidic residues" evidence="1">
    <location>
        <begin position="1"/>
        <end position="12"/>
    </location>
</feature>
<feature type="compositionally biased region" description="Basic and acidic residues" evidence="1">
    <location>
        <begin position="48"/>
        <end position="115"/>
    </location>
</feature>
<reference evidence="2" key="1">
    <citation type="submission" date="2014-11" db="EMBL/GenBank/DDBJ databases">
        <authorList>
            <person name="Otto D Thomas"/>
            <person name="Naeem Raeece"/>
        </authorList>
    </citation>
    <scope>NUCLEOTIDE SEQUENCE</scope>
</reference>
<accession>A0A0G4I3I4</accession>
<protein>
    <submittedName>
        <fullName evidence="2">Uncharacterized protein</fullName>
    </submittedName>
</protein>
<feature type="compositionally biased region" description="Basic and acidic residues" evidence="1">
    <location>
        <begin position="231"/>
        <end position="246"/>
    </location>
</feature>
<gene>
    <name evidence="2" type="ORF">Cvel_10687</name>
</gene>
<organism evidence="2">
    <name type="scientific">Chromera velia CCMP2878</name>
    <dbReference type="NCBI Taxonomy" id="1169474"/>
    <lineage>
        <taxon>Eukaryota</taxon>
        <taxon>Sar</taxon>
        <taxon>Alveolata</taxon>
        <taxon>Colpodellida</taxon>
        <taxon>Chromeraceae</taxon>
        <taxon>Chromera</taxon>
    </lineage>
</organism>
<feature type="region of interest" description="Disordered" evidence="1">
    <location>
        <begin position="1"/>
        <end position="246"/>
    </location>
</feature>
<feature type="compositionally biased region" description="Polar residues" evidence="1">
    <location>
        <begin position="329"/>
        <end position="345"/>
    </location>
</feature>
<evidence type="ECO:0000313" key="2">
    <source>
        <dbReference type="EMBL" id="CEM51527.1"/>
    </source>
</evidence>
<proteinExistence type="predicted"/>